<evidence type="ECO:0000313" key="3">
    <source>
        <dbReference type="Proteomes" id="UP000027265"/>
    </source>
</evidence>
<dbReference type="AlphaFoldDB" id="A0A067Q4K2"/>
<protein>
    <recommendedName>
        <fullName evidence="1">Ubiquitin-like domain-containing protein</fullName>
    </recommendedName>
</protein>
<dbReference type="EMBL" id="KL197719">
    <property type="protein sequence ID" value="KDQ57516.1"/>
    <property type="molecule type" value="Genomic_DNA"/>
</dbReference>
<dbReference type="OrthoDB" id="3271094at2759"/>
<dbReference type="InterPro" id="IPR054464">
    <property type="entry name" value="ULD_fung"/>
</dbReference>
<dbReference type="STRING" id="933084.A0A067Q4K2"/>
<keyword evidence="3" id="KW-1185">Reference proteome</keyword>
<evidence type="ECO:0000313" key="2">
    <source>
        <dbReference type="EMBL" id="KDQ57516.1"/>
    </source>
</evidence>
<dbReference type="Pfam" id="PF22893">
    <property type="entry name" value="ULD_2"/>
    <property type="match status" value="1"/>
</dbReference>
<organism evidence="2 3">
    <name type="scientific">Jaapia argillacea MUCL 33604</name>
    <dbReference type="NCBI Taxonomy" id="933084"/>
    <lineage>
        <taxon>Eukaryota</taxon>
        <taxon>Fungi</taxon>
        <taxon>Dikarya</taxon>
        <taxon>Basidiomycota</taxon>
        <taxon>Agaricomycotina</taxon>
        <taxon>Agaricomycetes</taxon>
        <taxon>Agaricomycetidae</taxon>
        <taxon>Jaapiales</taxon>
        <taxon>Jaapiaceae</taxon>
        <taxon>Jaapia</taxon>
    </lineage>
</organism>
<dbReference type="HOGENOM" id="CLU_741985_0_0_1"/>
<proteinExistence type="predicted"/>
<dbReference type="PANTHER" id="PTHR38886">
    <property type="entry name" value="SESA DOMAIN-CONTAINING PROTEIN"/>
    <property type="match status" value="1"/>
</dbReference>
<dbReference type="InParanoid" id="A0A067Q4K2"/>
<gene>
    <name evidence="2" type="ORF">JAAARDRAFT_78672</name>
</gene>
<accession>A0A067Q4K2</accession>
<evidence type="ECO:0000259" key="1">
    <source>
        <dbReference type="Pfam" id="PF22893"/>
    </source>
</evidence>
<reference evidence="3" key="1">
    <citation type="journal article" date="2014" name="Proc. Natl. Acad. Sci. U.S.A.">
        <title>Extensive sampling of basidiomycete genomes demonstrates inadequacy of the white-rot/brown-rot paradigm for wood decay fungi.</title>
        <authorList>
            <person name="Riley R."/>
            <person name="Salamov A.A."/>
            <person name="Brown D.W."/>
            <person name="Nagy L.G."/>
            <person name="Floudas D."/>
            <person name="Held B.W."/>
            <person name="Levasseur A."/>
            <person name="Lombard V."/>
            <person name="Morin E."/>
            <person name="Otillar R."/>
            <person name="Lindquist E.A."/>
            <person name="Sun H."/>
            <person name="LaButti K.M."/>
            <person name="Schmutz J."/>
            <person name="Jabbour D."/>
            <person name="Luo H."/>
            <person name="Baker S.E."/>
            <person name="Pisabarro A.G."/>
            <person name="Walton J.D."/>
            <person name="Blanchette R.A."/>
            <person name="Henrissat B."/>
            <person name="Martin F."/>
            <person name="Cullen D."/>
            <person name="Hibbett D.S."/>
            <person name="Grigoriev I.V."/>
        </authorList>
    </citation>
    <scope>NUCLEOTIDE SEQUENCE [LARGE SCALE GENOMIC DNA]</scope>
    <source>
        <strain evidence="3">MUCL 33604</strain>
    </source>
</reference>
<dbReference type="PANTHER" id="PTHR38886:SF1">
    <property type="entry name" value="NACHT-NTPASE AND P-LOOP NTPASES N-TERMINAL DOMAIN-CONTAINING PROTEIN"/>
    <property type="match status" value="1"/>
</dbReference>
<name>A0A067Q4K2_9AGAM</name>
<sequence length="444" mass="50002">MSFSFAFGSFGDLVSLANMALQIAKALNDSTGASYGCQCLLVELNTLSEALKLADCAMKLAPLPPEVVNCLIHETDRCRETMEEFHDQIKGYQKALASSGSSGGIKGKFSSSWRKICWGLFKKGDVVAFTDKLCRHRATLVRSHTVRANAIADADMILSMSLLSTLTEEGRHTGLLLAGLVEEIRRNESSARVTLGEIHTTIRQLPAFVGYTLDNAVQLFHAHMQLYFKDRAGKRPIEIKGYEVVADDDERHVLSNDWAMTVKSGMTLQMGIVLRQHGVIDWRRCPRCLYVQDVDELRLNSWVECRRCDGWYYAYKSAFLIDPDVWPSPPEGVANVNAIHVDPLADGEEVVEELVEPVALFHRIRLYSPGRVTCFLYNLLTYRGESHLLQAEYLRTKFFKWICIMYYEGIKCGRGVGPTKLDAREEAAYQASFTMMDEMLTHEG</sequence>
<feature type="domain" description="Ubiquitin-like" evidence="1">
    <location>
        <begin position="217"/>
        <end position="275"/>
    </location>
</feature>
<dbReference type="CDD" id="cd00048">
    <property type="entry name" value="DSRM_SF"/>
    <property type="match status" value="1"/>
</dbReference>
<dbReference type="Proteomes" id="UP000027265">
    <property type="component" value="Unassembled WGS sequence"/>
</dbReference>